<dbReference type="KEGG" id="nfa:NFA_55610"/>
<dbReference type="InterPro" id="IPR016031">
    <property type="entry name" value="Trp_RNA-bd_attenuator-like_dom"/>
</dbReference>
<dbReference type="EMBL" id="AP006618">
    <property type="protein sequence ID" value="BAD60413.1"/>
    <property type="molecule type" value="Genomic_DNA"/>
</dbReference>
<dbReference type="HOGENOM" id="CLU_057502_3_0_11"/>
<organism evidence="1 2">
    <name type="scientific">Nocardia farcinica (strain IFM 10152)</name>
    <dbReference type="NCBI Taxonomy" id="247156"/>
    <lineage>
        <taxon>Bacteria</taxon>
        <taxon>Bacillati</taxon>
        <taxon>Actinomycetota</taxon>
        <taxon>Actinomycetes</taxon>
        <taxon>Mycobacteriales</taxon>
        <taxon>Nocardiaceae</taxon>
        <taxon>Nocardia</taxon>
    </lineage>
</organism>
<protein>
    <recommendedName>
        <fullName evidence="3">AIM24 family protein</fullName>
    </recommendedName>
</protein>
<evidence type="ECO:0000313" key="2">
    <source>
        <dbReference type="Proteomes" id="UP000006820"/>
    </source>
</evidence>
<dbReference type="InterPro" id="IPR036983">
    <property type="entry name" value="AIM24_sf"/>
</dbReference>
<dbReference type="eggNOG" id="COG2013">
    <property type="taxonomic scope" value="Bacteria"/>
</dbReference>
<dbReference type="PANTHER" id="PTHR38074:SF1">
    <property type="entry name" value="ALTERED INHERITANCE OF MITOCHONDRIA PROTEIN 24, MITOCHONDRIAL"/>
    <property type="match status" value="1"/>
</dbReference>
<dbReference type="Pfam" id="PF01987">
    <property type="entry name" value="AIM24"/>
    <property type="match status" value="1"/>
</dbReference>
<dbReference type="Gene3D" id="3.60.160.10">
    <property type="entry name" value="Mitochondrial biogenesis AIM24"/>
    <property type="match status" value="1"/>
</dbReference>
<dbReference type="SUPFAM" id="SSF51219">
    <property type="entry name" value="TRAP-like"/>
    <property type="match status" value="1"/>
</dbReference>
<name>Q5YN28_NOCFA</name>
<dbReference type="AlphaFoldDB" id="Q5YN28"/>
<dbReference type="PANTHER" id="PTHR38074">
    <property type="entry name" value="ALTERED INHERITANCE OF MITOCHONDRIA PROTEIN 24, MITOCHONDRIAL"/>
    <property type="match status" value="1"/>
</dbReference>
<accession>Q5YN28</accession>
<reference evidence="1 2" key="1">
    <citation type="journal article" date="2004" name="Proc. Natl. Acad. Sci. U.S.A.">
        <title>The complete genomic sequence of Nocardia farcinica IFM 10152.</title>
        <authorList>
            <person name="Ishikawa J."/>
            <person name="Yamashita A."/>
            <person name="Mikami Y."/>
            <person name="Hoshino Y."/>
            <person name="Kurita H."/>
            <person name="Hotta K."/>
            <person name="Shiba T."/>
            <person name="Hattori M."/>
        </authorList>
    </citation>
    <scope>NUCLEOTIDE SEQUENCE [LARGE SCALE GENOMIC DNA]</scope>
    <source>
        <strain evidence="1 2">IFM 10152</strain>
    </source>
</reference>
<gene>
    <name evidence="1" type="ordered locus">NFA_55610</name>
</gene>
<dbReference type="Proteomes" id="UP000006820">
    <property type="component" value="Chromosome"/>
</dbReference>
<dbReference type="STRING" id="247156.NFA_55610"/>
<evidence type="ECO:0000313" key="1">
    <source>
        <dbReference type="EMBL" id="BAD60413.1"/>
    </source>
</evidence>
<keyword evidence="2" id="KW-1185">Reference proteome</keyword>
<evidence type="ECO:0008006" key="3">
    <source>
        <dbReference type="Google" id="ProtNLM"/>
    </source>
</evidence>
<proteinExistence type="predicted"/>
<dbReference type="InterPro" id="IPR002838">
    <property type="entry name" value="AIM24"/>
</dbReference>
<sequence length="220" mass="23010">MPSSRTRQQANHSMAQLFEHSKKVIEAHLAGTSIRAISGSMVAYEGNVQFKAAGFGGGDGVLAGLKRRATGEKLSLMECSGNGRVFFAVNGQHVTVVDLNGETLQVESQQLLAFAGNLRTDVRFAGLGGASSGAGLFTTTVTGQGQVALLSAGGPLIHLEVSPQYPLVVDPDAFVAAQGNVSQSFVTDVSWRTFTGSDAGEAFSLRWDGQGVVLIQPAER</sequence>